<keyword evidence="4 5" id="KW-0720">Serine protease</keyword>
<evidence type="ECO:0000256" key="5">
    <source>
        <dbReference type="PROSITE-ProRule" id="PRU01240"/>
    </source>
</evidence>
<dbReference type="CDD" id="cd07480">
    <property type="entry name" value="Peptidases_S8_12"/>
    <property type="match status" value="1"/>
</dbReference>
<keyword evidence="9" id="KW-1185">Reference proteome</keyword>
<evidence type="ECO:0000313" key="9">
    <source>
        <dbReference type="Proteomes" id="UP001611415"/>
    </source>
</evidence>
<evidence type="ECO:0000256" key="4">
    <source>
        <dbReference type="ARBA" id="ARBA00022825"/>
    </source>
</evidence>
<dbReference type="Pfam" id="PF00082">
    <property type="entry name" value="Peptidase_S8"/>
    <property type="match status" value="1"/>
</dbReference>
<gene>
    <name evidence="8" type="ORF">ACH49W_06605</name>
</gene>
<dbReference type="RefSeq" id="WP_357408517.1">
    <property type="nucleotide sequence ID" value="NZ_JBEYCD010000012.1"/>
</dbReference>
<feature type="active site" description="Charge relay system" evidence="5">
    <location>
        <position position="342"/>
    </location>
</feature>
<reference evidence="8 9" key="1">
    <citation type="submission" date="2024-10" db="EMBL/GenBank/DDBJ databases">
        <title>The Natural Products Discovery Center: Release of the First 8490 Sequenced Strains for Exploring Actinobacteria Biosynthetic Diversity.</title>
        <authorList>
            <person name="Kalkreuter E."/>
            <person name="Kautsar S.A."/>
            <person name="Yang D."/>
            <person name="Bader C.D."/>
            <person name="Teijaro C.N."/>
            <person name="Fluegel L."/>
            <person name="Davis C.M."/>
            <person name="Simpson J.R."/>
            <person name="Lauterbach L."/>
            <person name="Steele A.D."/>
            <person name="Gui C."/>
            <person name="Meng S."/>
            <person name="Li G."/>
            <person name="Viehrig K."/>
            <person name="Ye F."/>
            <person name="Su P."/>
            <person name="Kiefer A.F."/>
            <person name="Nichols A."/>
            <person name="Cepeda A.J."/>
            <person name="Yan W."/>
            <person name="Fan B."/>
            <person name="Jiang Y."/>
            <person name="Adhikari A."/>
            <person name="Zheng C.-J."/>
            <person name="Schuster L."/>
            <person name="Cowan T.M."/>
            <person name="Smanski M.J."/>
            <person name="Chevrette M.G."/>
            <person name="De Carvalho L.P.S."/>
            <person name="Shen B."/>
        </authorList>
    </citation>
    <scope>NUCLEOTIDE SEQUENCE [LARGE SCALE GENOMIC DNA]</scope>
    <source>
        <strain evidence="8 9">NPDC019275</strain>
    </source>
</reference>
<dbReference type="PRINTS" id="PR00723">
    <property type="entry name" value="SUBTILISIN"/>
</dbReference>
<dbReference type="InterPro" id="IPR023828">
    <property type="entry name" value="Peptidase_S8_Ser-AS"/>
</dbReference>
<accession>A0ABW7WW06</accession>
<protein>
    <submittedName>
        <fullName evidence="8">S8 family peptidase</fullName>
    </submittedName>
</protein>
<organism evidence="8 9">
    <name type="scientific">Nocardia xishanensis</name>
    <dbReference type="NCBI Taxonomy" id="238964"/>
    <lineage>
        <taxon>Bacteria</taxon>
        <taxon>Bacillati</taxon>
        <taxon>Actinomycetota</taxon>
        <taxon>Actinomycetes</taxon>
        <taxon>Mycobacteriales</taxon>
        <taxon>Nocardiaceae</taxon>
        <taxon>Nocardia</taxon>
    </lineage>
</organism>
<name>A0ABW7WW06_9NOCA</name>
<evidence type="ECO:0000313" key="8">
    <source>
        <dbReference type="EMBL" id="MFI2473033.1"/>
    </source>
</evidence>
<evidence type="ECO:0000256" key="6">
    <source>
        <dbReference type="RuleBase" id="RU003355"/>
    </source>
</evidence>
<dbReference type="PANTHER" id="PTHR43806">
    <property type="entry name" value="PEPTIDASE S8"/>
    <property type="match status" value="1"/>
</dbReference>
<dbReference type="Gene3D" id="3.40.50.200">
    <property type="entry name" value="Peptidase S8/S53 domain"/>
    <property type="match status" value="1"/>
</dbReference>
<dbReference type="InterPro" id="IPR015500">
    <property type="entry name" value="Peptidase_S8_subtilisin-rel"/>
</dbReference>
<dbReference type="PROSITE" id="PS51892">
    <property type="entry name" value="SUBTILASE"/>
    <property type="match status" value="1"/>
</dbReference>
<keyword evidence="3 5" id="KW-0378">Hydrolase</keyword>
<feature type="active site" description="Charge relay system" evidence="5">
    <location>
        <position position="150"/>
    </location>
</feature>
<dbReference type="Proteomes" id="UP001611415">
    <property type="component" value="Unassembled WGS sequence"/>
</dbReference>
<proteinExistence type="inferred from homology"/>
<dbReference type="InterPro" id="IPR036852">
    <property type="entry name" value="Peptidase_S8/S53_dom_sf"/>
</dbReference>
<evidence type="ECO:0000259" key="7">
    <source>
        <dbReference type="Pfam" id="PF00082"/>
    </source>
</evidence>
<dbReference type="PROSITE" id="PS00136">
    <property type="entry name" value="SUBTILASE_ASP"/>
    <property type="match status" value="1"/>
</dbReference>
<dbReference type="InterPro" id="IPR023827">
    <property type="entry name" value="Peptidase_S8_Asp-AS"/>
</dbReference>
<evidence type="ECO:0000256" key="3">
    <source>
        <dbReference type="ARBA" id="ARBA00022801"/>
    </source>
</evidence>
<evidence type="ECO:0000256" key="1">
    <source>
        <dbReference type="ARBA" id="ARBA00011073"/>
    </source>
</evidence>
<dbReference type="PANTHER" id="PTHR43806:SF11">
    <property type="entry name" value="CEREVISIN-RELATED"/>
    <property type="match status" value="1"/>
</dbReference>
<comment type="caution">
    <text evidence="8">The sequence shown here is derived from an EMBL/GenBank/DDBJ whole genome shotgun (WGS) entry which is preliminary data.</text>
</comment>
<evidence type="ECO:0000256" key="2">
    <source>
        <dbReference type="ARBA" id="ARBA00022670"/>
    </source>
</evidence>
<sequence>MTEPKAHLLAKEKLVVLRAPARSVLRDLNAGVAAIPMDAGADITIDVEEGASGERLRTVVNDPTVIGFCPAMPMKLVEPTERAAGEAAETGKATWGVTAVGATTSPFTGAGVTVAVLDTGIDSSHPAFAGVDLITRDFTSGGSADDKEGHGTHCAGTIFGRDVDGLRIGVAKGVTRALIGKVLGPDGGGSDMLADAMIWARDNGAHVISMSLGIDFPGFVDKLVKLRGVSIPVATSAALDAYTANVKLFEKLIEFLNAGVGQPMVVAATGNESGRDKQPPFEISVAPPAAAAGIIAVGALGGSPGRLTVAPFSNTRATVSAPGVRVVSAGIGGGTATMSGTSMATPHAAGVAALWAEKLTAQGQLTPIMLQAKLIGDARFDDLAPDTDPSDVGAGLVHAPQA</sequence>
<keyword evidence="2 5" id="KW-0645">Protease</keyword>
<comment type="similarity">
    <text evidence="1 5 6">Belongs to the peptidase S8 family.</text>
</comment>
<feature type="active site" description="Charge relay system" evidence="5">
    <location>
        <position position="118"/>
    </location>
</feature>
<feature type="domain" description="Peptidase S8/S53" evidence="7">
    <location>
        <begin position="109"/>
        <end position="395"/>
    </location>
</feature>
<dbReference type="EMBL" id="JBIRYO010000003">
    <property type="protein sequence ID" value="MFI2473033.1"/>
    <property type="molecule type" value="Genomic_DNA"/>
</dbReference>
<dbReference type="InterPro" id="IPR050131">
    <property type="entry name" value="Peptidase_S8_subtilisin-like"/>
</dbReference>
<dbReference type="SUPFAM" id="SSF52743">
    <property type="entry name" value="Subtilisin-like"/>
    <property type="match status" value="1"/>
</dbReference>
<dbReference type="PROSITE" id="PS00138">
    <property type="entry name" value="SUBTILASE_SER"/>
    <property type="match status" value="1"/>
</dbReference>
<dbReference type="InterPro" id="IPR000209">
    <property type="entry name" value="Peptidase_S8/S53_dom"/>
</dbReference>